<name>A0ABT8BLN7_9HYPH</name>
<accession>A0ABT8BLN7</accession>
<reference evidence="2" key="1">
    <citation type="journal article" date="2019" name="Int. J. Syst. Evol. Microbiol.">
        <title>The Global Catalogue of Microorganisms (GCM) 10K type strain sequencing project: providing services to taxonomists for standard genome sequencing and annotation.</title>
        <authorList>
            <consortium name="The Broad Institute Genomics Platform"/>
            <consortium name="The Broad Institute Genome Sequencing Center for Infectious Disease"/>
            <person name="Wu L."/>
            <person name="Ma J."/>
        </authorList>
    </citation>
    <scope>NUCLEOTIDE SEQUENCE [LARGE SCALE GENOMIC DNA]</scope>
    <source>
        <strain evidence="2">CECT 7069</strain>
    </source>
</reference>
<dbReference type="Proteomes" id="UP001224644">
    <property type="component" value="Unassembled WGS sequence"/>
</dbReference>
<sequence length="51" mass="5771">MSGTRDGWQIGEGVLRGLRAATFLVAGQAVHRELRRDRSGLAFLYYDYNLL</sequence>
<keyword evidence="2" id="KW-1185">Reference proteome</keyword>
<evidence type="ECO:0000313" key="1">
    <source>
        <dbReference type="EMBL" id="MDN3593127.1"/>
    </source>
</evidence>
<comment type="caution">
    <text evidence="1">The sequence shown here is derived from an EMBL/GenBank/DDBJ whole genome shotgun (WGS) entry which is preliminary data.</text>
</comment>
<evidence type="ECO:0000313" key="2">
    <source>
        <dbReference type="Proteomes" id="UP001224644"/>
    </source>
</evidence>
<dbReference type="EMBL" id="JAUFPX010000037">
    <property type="protein sequence ID" value="MDN3593127.1"/>
    <property type="molecule type" value="Genomic_DNA"/>
</dbReference>
<proteinExistence type="predicted"/>
<gene>
    <name evidence="1" type="ORF">QWZ12_21260</name>
</gene>
<dbReference type="RefSeq" id="WP_238228562.1">
    <property type="nucleotide sequence ID" value="NZ_BPQD01000053.1"/>
</dbReference>
<protein>
    <submittedName>
        <fullName evidence="1">Uncharacterized protein</fullName>
    </submittedName>
</protein>
<organism evidence="1 2">
    <name type="scientific">Methylobacterium adhaesivum</name>
    <dbReference type="NCBI Taxonomy" id="333297"/>
    <lineage>
        <taxon>Bacteria</taxon>
        <taxon>Pseudomonadati</taxon>
        <taxon>Pseudomonadota</taxon>
        <taxon>Alphaproteobacteria</taxon>
        <taxon>Hyphomicrobiales</taxon>
        <taxon>Methylobacteriaceae</taxon>
        <taxon>Methylobacterium</taxon>
    </lineage>
</organism>